<dbReference type="InterPro" id="IPR002299">
    <property type="entry name" value="Porin_Neis"/>
</dbReference>
<evidence type="ECO:0000256" key="5">
    <source>
        <dbReference type="ARBA" id="ARBA00022692"/>
    </source>
</evidence>
<keyword evidence="6 11" id="KW-0732">Signal</keyword>
<evidence type="ECO:0000256" key="4">
    <source>
        <dbReference type="ARBA" id="ARBA00022452"/>
    </source>
</evidence>
<keyword evidence="4" id="KW-1134">Transmembrane beta strand</keyword>
<evidence type="ECO:0000259" key="12">
    <source>
        <dbReference type="Pfam" id="PF13609"/>
    </source>
</evidence>
<dbReference type="PRINTS" id="PR00182">
    <property type="entry name" value="ECOLNEIPORIN"/>
</dbReference>
<comment type="subunit">
    <text evidence="2">Homotrimer.</text>
</comment>
<evidence type="ECO:0000256" key="2">
    <source>
        <dbReference type="ARBA" id="ARBA00011233"/>
    </source>
</evidence>
<name>A0ABT3ZNA2_9BURK</name>
<keyword evidence="10" id="KW-0998">Cell outer membrane</keyword>
<keyword evidence="5" id="KW-0812">Transmembrane</keyword>
<feature type="domain" description="Porin" evidence="12">
    <location>
        <begin position="9"/>
        <end position="338"/>
    </location>
</feature>
<dbReference type="InterPro" id="IPR050298">
    <property type="entry name" value="Gram-neg_bact_OMP"/>
</dbReference>
<evidence type="ECO:0000256" key="3">
    <source>
        <dbReference type="ARBA" id="ARBA00022448"/>
    </source>
</evidence>
<evidence type="ECO:0000313" key="13">
    <source>
        <dbReference type="EMBL" id="MCY0388016.1"/>
    </source>
</evidence>
<keyword evidence="8" id="KW-0626">Porin</keyword>
<dbReference type="SUPFAM" id="SSF56935">
    <property type="entry name" value="Porins"/>
    <property type="match status" value="1"/>
</dbReference>
<evidence type="ECO:0000256" key="10">
    <source>
        <dbReference type="ARBA" id="ARBA00023237"/>
    </source>
</evidence>
<keyword evidence="9" id="KW-0472">Membrane</keyword>
<dbReference type="InterPro" id="IPR001702">
    <property type="entry name" value="Porin_Gram-ve"/>
</dbReference>
<dbReference type="Gene3D" id="2.40.160.10">
    <property type="entry name" value="Porin"/>
    <property type="match status" value="1"/>
</dbReference>
<dbReference type="EMBL" id="JAPMXC010000002">
    <property type="protein sequence ID" value="MCY0388016.1"/>
    <property type="molecule type" value="Genomic_DNA"/>
</dbReference>
<evidence type="ECO:0000256" key="11">
    <source>
        <dbReference type="SAM" id="SignalP"/>
    </source>
</evidence>
<dbReference type="InterPro" id="IPR023614">
    <property type="entry name" value="Porin_dom_sf"/>
</dbReference>
<comment type="subcellular location">
    <subcellularLocation>
        <location evidence="1">Cell outer membrane</location>
        <topology evidence="1">Multi-pass membrane protein</topology>
    </subcellularLocation>
</comment>
<comment type="caution">
    <text evidence="13">The sequence shown here is derived from an EMBL/GenBank/DDBJ whole genome shotgun (WGS) entry which is preliminary data.</text>
</comment>
<protein>
    <submittedName>
        <fullName evidence="13">Porin</fullName>
    </submittedName>
</protein>
<dbReference type="RefSeq" id="WP_267847895.1">
    <property type="nucleotide sequence ID" value="NZ_JAPMXC010000002.1"/>
</dbReference>
<reference evidence="13" key="1">
    <citation type="submission" date="2022-11" db="EMBL/GenBank/DDBJ databases">
        <title>Robbsia betulipollinis sp. nov., isolated from pollen of birch (Betula pendula).</title>
        <authorList>
            <person name="Shi H."/>
            <person name="Ambika Manirajan B."/>
            <person name="Ratering S."/>
            <person name="Geissler-Plaum R."/>
            <person name="Schnell S."/>
        </authorList>
    </citation>
    <scope>NUCLEOTIDE SEQUENCE</scope>
    <source>
        <strain evidence="13">Bb-Pol-6</strain>
    </source>
</reference>
<keyword evidence="7" id="KW-0406">Ion transport</keyword>
<dbReference type="PRINTS" id="PR00184">
    <property type="entry name" value="NEISSPPORIN"/>
</dbReference>
<evidence type="ECO:0000256" key="9">
    <source>
        <dbReference type="ARBA" id="ARBA00023136"/>
    </source>
</evidence>
<dbReference type="CDD" id="cd00342">
    <property type="entry name" value="gram_neg_porins"/>
    <property type="match status" value="1"/>
</dbReference>
<dbReference type="Proteomes" id="UP001082899">
    <property type="component" value="Unassembled WGS sequence"/>
</dbReference>
<dbReference type="PANTHER" id="PTHR34501">
    <property type="entry name" value="PROTEIN YDDL-RELATED"/>
    <property type="match status" value="1"/>
</dbReference>
<dbReference type="Pfam" id="PF13609">
    <property type="entry name" value="Porin_4"/>
    <property type="match status" value="1"/>
</dbReference>
<keyword evidence="3" id="KW-0813">Transport</keyword>
<gene>
    <name evidence="13" type="ORF">OVY01_12370</name>
</gene>
<feature type="chain" id="PRO_5046035902" evidence="11">
    <location>
        <begin position="20"/>
        <end position="371"/>
    </location>
</feature>
<proteinExistence type="predicted"/>
<feature type="signal peptide" evidence="11">
    <location>
        <begin position="1"/>
        <end position="19"/>
    </location>
</feature>
<evidence type="ECO:0000256" key="7">
    <source>
        <dbReference type="ARBA" id="ARBA00023065"/>
    </source>
</evidence>
<evidence type="ECO:0000256" key="1">
    <source>
        <dbReference type="ARBA" id="ARBA00004571"/>
    </source>
</evidence>
<organism evidence="13 14">
    <name type="scientific">Robbsia betulipollinis</name>
    <dbReference type="NCBI Taxonomy" id="2981849"/>
    <lineage>
        <taxon>Bacteria</taxon>
        <taxon>Pseudomonadati</taxon>
        <taxon>Pseudomonadota</taxon>
        <taxon>Betaproteobacteria</taxon>
        <taxon>Burkholderiales</taxon>
        <taxon>Burkholderiaceae</taxon>
        <taxon>Robbsia</taxon>
    </lineage>
</organism>
<accession>A0ABT3ZNA2</accession>
<sequence>MKRSLLGVALTLLASGTYAQGSVTLYGIIDAGLTYVSNEGGHRLFEAQDGANFGNRIGFKGTEDLGGGMKALFVLENGFSLNTGVMRQGGLEFGRQAFVGLSNPYGTLTLGRQYDFIYDYITPFNLNGYASVYSGHMGDFDRIAGDQLNNTVKFQSATYGGFSFGVMYGFGNVSGDFHEDSSWSAGIGYKMNGFSAAAVYTRVNDVELDPYAQIGVTSFLGQTMATRNADGTVTDLDSSTYFTVDRESIAAVGASYSFVKLTLAGNFTSTHLNHASNSATMNVCELGAMYFITPSVIALGGYEYTTFASRHWNQPTFGMQYLLSKRTWLYANVSYLRASSGVDANQGAGFYSVPSSTRTQTVSRVAMIHTF</sequence>
<keyword evidence="14" id="KW-1185">Reference proteome</keyword>
<evidence type="ECO:0000256" key="6">
    <source>
        <dbReference type="ARBA" id="ARBA00022729"/>
    </source>
</evidence>
<dbReference type="InterPro" id="IPR033900">
    <property type="entry name" value="Gram_neg_porin_domain"/>
</dbReference>
<evidence type="ECO:0000313" key="14">
    <source>
        <dbReference type="Proteomes" id="UP001082899"/>
    </source>
</evidence>
<evidence type="ECO:0000256" key="8">
    <source>
        <dbReference type="ARBA" id="ARBA00023114"/>
    </source>
</evidence>
<dbReference type="PANTHER" id="PTHR34501:SF9">
    <property type="entry name" value="MAJOR OUTER MEMBRANE PROTEIN P.IA"/>
    <property type="match status" value="1"/>
</dbReference>